<comment type="caution">
    <text evidence="1">The sequence shown here is derived from an EMBL/GenBank/DDBJ whole genome shotgun (WGS) entry which is preliminary data.</text>
</comment>
<dbReference type="AlphaFoldDB" id="A0A3M7R8N9"/>
<name>A0A3M7R8N9_BRAPC</name>
<keyword evidence="2" id="KW-1185">Reference proteome</keyword>
<protein>
    <submittedName>
        <fullName evidence="1">Uncharacterized protein</fullName>
    </submittedName>
</protein>
<sequence length="66" mass="7852">MFNQNKIFLIFHTNLETVRSLATYSAEINLKWDKVKRDEQELVERAITEKIQGLWVKVALINNVYQ</sequence>
<gene>
    <name evidence="1" type="ORF">BpHYR1_031273</name>
</gene>
<reference evidence="1 2" key="1">
    <citation type="journal article" date="2018" name="Sci. Rep.">
        <title>Genomic signatures of local adaptation to the degree of environmental predictability in rotifers.</title>
        <authorList>
            <person name="Franch-Gras L."/>
            <person name="Hahn C."/>
            <person name="Garcia-Roger E.M."/>
            <person name="Carmona M.J."/>
            <person name="Serra M."/>
            <person name="Gomez A."/>
        </authorList>
    </citation>
    <scope>NUCLEOTIDE SEQUENCE [LARGE SCALE GENOMIC DNA]</scope>
    <source>
        <strain evidence="1">HYR1</strain>
    </source>
</reference>
<dbReference type="EMBL" id="REGN01004017">
    <property type="protein sequence ID" value="RNA19598.1"/>
    <property type="molecule type" value="Genomic_DNA"/>
</dbReference>
<dbReference type="Proteomes" id="UP000276133">
    <property type="component" value="Unassembled WGS sequence"/>
</dbReference>
<organism evidence="1 2">
    <name type="scientific">Brachionus plicatilis</name>
    <name type="common">Marine rotifer</name>
    <name type="synonym">Brachionus muelleri</name>
    <dbReference type="NCBI Taxonomy" id="10195"/>
    <lineage>
        <taxon>Eukaryota</taxon>
        <taxon>Metazoa</taxon>
        <taxon>Spiralia</taxon>
        <taxon>Gnathifera</taxon>
        <taxon>Rotifera</taxon>
        <taxon>Eurotatoria</taxon>
        <taxon>Monogononta</taxon>
        <taxon>Pseudotrocha</taxon>
        <taxon>Ploima</taxon>
        <taxon>Brachionidae</taxon>
        <taxon>Brachionus</taxon>
    </lineage>
</organism>
<proteinExistence type="predicted"/>
<evidence type="ECO:0000313" key="1">
    <source>
        <dbReference type="EMBL" id="RNA19598.1"/>
    </source>
</evidence>
<accession>A0A3M7R8N9</accession>
<evidence type="ECO:0000313" key="2">
    <source>
        <dbReference type="Proteomes" id="UP000276133"/>
    </source>
</evidence>